<evidence type="ECO:0000313" key="2">
    <source>
        <dbReference type="Proteomes" id="UP000184287"/>
    </source>
</evidence>
<dbReference type="AlphaFoldDB" id="A0A1M5NR95"/>
<dbReference type="STRING" id="288992.SAMN04488522_108225"/>
<dbReference type="OrthoDB" id="8604635at2"/>
<dbReference type="PROSITE" id="PS00018">
    <property type="entry name" value="EF_HAND_1"/>
    <property type="match status" value="1"/>
</dbReference>
<dbReference type="RefSeq" id="WP_073238226.1">
    <property type="nucleotide sequence ID" value="NZ_FQUQ01000008.1"/>
</dbReference>
<dbReference type="Proteomes" id="UP000184287">
    <property type="component" value="Unassembled WGS sequence"/>
</dbReference>
<keyword evidence="2" id="KW-1185">Reference proteome</keyword>
<evidence type="ECO:0000313" key="1">
    <source>
        <dbReference type="EMBL" id="SHG91453.1"/>
    </source>
</evidence>
<accession>A0A1M5NR95</accession>
<dbReference type="EMBL" id="FQUQ01000008">
    <property type="protein sequence ID" value="SHG91453.1"/>
    <property type="molecule type" value="Genomic_DNA"/>
</dbReference>
<protein>
    <submittedName>
        <fullName evidence="1">Uncharacterized protein</fullName>
    </submittedName>
</protein>
<proteinExistence type="predicted"/>
<gene>
    <name evidence="1" type="ORF">SAMN04488522_108225</name>
</gene>
<sequence>MKKIEIIPLEGIDFEEGISIRFGQTIPEIKAVLGDPTAEEPHQLYYDHLEFRLDFDKNGELEFVEIQGPFSRHLAPQIYHVNPFAIEADDLVKLLTEKNDGRIDDSEKPYCYCFLENSVGVWREFVEDDIRATIDELKDNGEYEESKDWIEQDLEKAKFFWTVGIGNKNYYHTIL</sequence>
<dbReference type="InterPro" id="IPR018247">
    <property type="entry name" value="EF_Hand_1_Ca_BS"/>
</dbReference>
<organism evidence="1 2">
    <name type="scientific">Pedobacter caeni</name>
    <dbReference type="NCBI Taxonomy" id="288992"/>
    <lineage>
        <taxon>Bacteria</taxon>
        <taxon>Pseudomonadati</taxon>
        <taxon>Bacteroidota</taxon>
        <taxon>Sphingobacteriia</taxon>
        <taxon>Sphingobacteriales</taxon>
        <taxon>Sphingobacteriaceae</taxon>
        <taxon>Pedobacter</taxon>
    </lineage>
</organism>
<name>A0A1M5NR95_9SPHI</name>
<reference evidence="2" key="1">
    <citation type="submission" date="2016-11" db="EMBL/GenBank/DDBJ databases">
        <authorList>
            <person name="Varghese N."/>
            <person name="Submissions S."/>
        </authorList>
    </citation>
    <scope>NUCLEOTIDE SEQUENCE [LARGE SCALE GENOMIC DNA]</scope>
    <source>
        <strain evidence="2">DSM 16990</strain>
    </source>
</reference>